<protein>
    <submittedName>
        <fullName evidence="2">Uncharacterized protein</fullName>
    </submittedName>
</protein>
<evidence type="ECO:0000313" key="3">
    <source>
        <dbReference type="Proteomes" id="UP000054337"/>
    </source>
</evidence>
<evidence type="ECO:0000313" key="2">
    <source>
        <dbReference type="EMBL" id="EUN25218.1"/>
    </source>
</evidence>
<organism evidence="2 3">
    <name type="scientific">Bipolaris victoriae (strain FI3)</name>
    <name type="common">Victoria blight of oats agent</name>
    <name type="synonym">Cochliobolus victoriae</name>
    <dbReference type="NCBI Taxonomy" id="930091"/>
    <lineage>
        <taxon>Eukaryota</taxon>
        <taxon>Fungi</taxon>
        <taxon>Dikarya</taxon>
        <taxon>Ascomycota</taxon>
        <taxon>Pezizomycotina</taxon>
        <taxon>Dothideomycetes</taxon>
        <taxon>Pleosporomycetidae</taxon>
        <taxon>Pleosporales</taxon>
        <taxon>Pleosporineae</taxon>
        <taxon>Pleosporaceae</taxon>
        <taxon>Bipolaris</taxon>
    </lineage>
</organism>
<dbReference type="HOGENOM" id="CLU_2922290_0_0_1"/>
<dbReference type="AlphaFoldDB" id="W7E478"/>
<evidence type="ECO:0000256" key="1">
    <source>
        <dbReference type="SAM" id="MobiDB-lite"/>
    </source>
</evidence>
<proteinExistence type="predicted"/>
<name>W7E478_BIPV3</name>
<feature type="compositionally biased region" description="Pro residues" evidence="1">
    <location>
        <begin position="25"/>
        <end position="34"/>
    </location>
</feature>
<reference evidence="2 3" key="1">
    <citation type="journal article" date="2013" name="PLoS Genet.">
        <title>Comparative genome structure, secondary metabolite, and effector coding capacity across Cochliobolus pathogens.</title>
        <authorList>
            <person name="Condon B.J."/>
            <person name="Leng Y."/>
            <person name="Wu D."/>
            <person name="Bushley K.E."/>
            <person name="Ohm R.A."/>
            <person name="Otillar R."/>
            <person name="Martin J."/>
            <person name="Schackwitz W."/>
            <person name="Grimwood J."/>
            <person name="MohdZainudin N."/>
            <person name="Xue C."/>
            <person name="Wang R."/>
            <person name="Manning V.A."/>
            <person name="Dhillon B."/>
            <person name="Tu Z.J."/>
            <person name="Steffenson B.J."/>
            <person name="Salamov A."/>
            <person name="Sun H."/>
            <person name="Lowry S."/>
            <person name="LaButti K."/>
            <person name="Han J."/>
            <person name="Copeland A."/>
            <person name="Lindquist E."/>
            <person name="Barry K."/>
            <person name="Schmutz J."/>
            <person name="Baker S.E."/>
            <person name="Ciuffetti L.M."/>
            <person name="Grigoriev I.V."/>
            <person name="Zhong S."/>
            <person name="Turgeon B.G."/>
        </authorList>
    </citation>
    <scope>NUCLEOTIDE SEQUENCE [LARGE SCALE GENOMIC DNA]</scope>
    <source>
        <strain evidence="2 3">FI3</strain>
    </source>
</reference>
<feature type="region of interest" description="Disordered" evidence="1">
    <location>
        <begin position="1"/>
        <end position="42"/>
    </location>
</feature>
<gene>
    <name evidence="2" type="ORF">COCVIDRAFT_104081</name>
</gene>
<dbReference type="Proteomes" id="UP000054337">
    <property type="component" value="Unassembled WGS sequence"/>
</dbReference>
<dbReference type="RefSeq" id="XP_014554794.1">
    <property type="nucleotide sequence ID" value="XM_014699308.1"/>
</dbReference>
<keyword evidence="3" id="KW-1185">Reference proteome</keyword>
<dbReference type="EMBL" id="KI968755">
    <property type="protein sequence ID" value="EUN25218.1"/>
    <property type="molecule type" value="Genomic_DNA"/>
</dbReference>
<dbReference type="GeneID" id="26248655"/>
<accession>W7E478</accession>
<feature type="compositionally biased region" description="Polar residues" evidence="1">
    <location>
        <begin position="1"/>
        <end position="14"/>
    </location>
</feature>
<sequence>MRSSSRTTRINFCTGTGKLHANAIRPPPPPPPSLPATAARTEWTSSHCIPRLTSFARGNLD</sequence>